<evidence type="ECO:0000313" key="1">
    <source>
        <dbReference type="EMBL" id="SDZ90104.1"/>
    </source>
</evidence>
<dbReference type="PANTHER" id="PTHR10000">
    <property type="entry name" value="PHOSPHOSERINE PHOSPHATASE"/>
    <property type="match status" value="1"/>
</dbReference>
<dbReference type="InterPro" id="IPR023214">
    <property type="entry name" value="HAD_sf"/>
</dbReference>
<dbReference type="PROSITE" id="PS01229">
    <property type="entry name" value="COF_2"/>
    <property type="match status" value="1"/>
</dbReference>
<reference evidence="1 2" key="1">
    <citation type="submission" date="2016-10" db="EMBL/GenBank/DDBJ databases">
        <authorList>
            <person name="de Groot N.N."/>
        </authorList>
    </citation>
    <scope>NUCLEOTIDE SEQUENCE [LARGE SCALE GENOMIC DNA]</scope>
    <source>
        <strain evidence="1 2">SR12</strain>
    </source>
</reference>
<dbReference type="NCBIfam" id="TIGR00099">
    <property type="entry name" value="Cof-subfamily"/>
    <property type="match status" value="1"/>
</dbReference>
<gene>
    <name evidence="1" type="ORF">SAMN04515656_10162</name>
</gene>
<protein>
    <recommendedName>
        <fullName evidence="3">Cof subfamily of IIB subfamily of haloacid dehalogenase superfamily/HAD-superfamily hydrolase, subfamily IIB</fullName>
    </recommendedName>
</protein>
<dbReference type="InterPro" id="IPR000150">
    <property type="entry name" value="Cof"/>
</dbReference>
<dbReference type="PROSITE" id="PS01228">
    <property type="entry name" value="COF_1"/>
    <property type="match status" value="1"/>
</dbReference>
<dbReference type="EMBL" id="FNRK01000001">
    <property type="protein sequence ID" value="SDZ90104.1"/>
    <property type="molecule type" value="Genomic_DNA"/>
</dbReference>
<dbReference type="Proteomes" id="UP000199394">
    <property type="component" value="Unassembled WGS sequence"/>
</dbReference>
<dbReference type="PANTHER" id="PTHR10000:SF8">
    <property type="entry name" value="HAD SUPERFAMILY HYDROLASE-LIKE, TYPE 3"/>
    <property type="match status" value="1"/>
</dbReference>
<dbReference type="Pfam" id="PF08282">
    <property type="entry name" value="Hydrolase_3"/>
    <property type="match status" value="1"/>
</dbReference>
<evidence type="ECO:0000313" key="2">
    <source>
        <dbReference type="Proteomes" id="UP000199394"/>
    </source>
</evidence>
<sequence>MCKGEIKLLVCDLDGTLLNSSHQISNNTMMKLEKVQEIGIPIAIATGRPLSECLLYIDEIQAYPYIISMNGAMTINLSSGEIVHQDFISQKDVQSVLEVLEELSVFYEMYTPYGLMTIPPVKSRIKSSGLHPSYIESFGNQILYLQNIQMYSHRVHKFFVATTDETIKPRIEEALINKDVLVVSSLGAFVEIIPKTCDKTVGVAAVCKDMGISLAEVMAIGDSQNDMTLLKRAGIGIAMENAPSTVKKNADYITTSNDKDGVAKALLDLLKL</sequence>
<dbReference type="InterPro" id="IPR006379">
    <property type="entry name" value="HAD-SF_hydro_IIB"/>
</dbReference>
<keyword evidence="2" id="KW-1185">Reference proteome</keyword>
<dbReference type="GO" id="GO:0016791">
    <property type="term" value="F:phosphatase activity"/>
    <property type="evidence" value="ECO:0007669"/>
    <property type="project" value="UniProtKB-ARBA"/>
</dbReference>
<name>A0A1H3WUR5_9FIRM</name>
<dbReference type="CDD" id="cd07516">
    <property type="entry name" value="HAD_Pase"/>
    <property type="match status" value="1"/>
</dbReference>
<dbReference type="SFLD" id="SFLDS00003">
    <property type="entry name" value="Haloacid_Dehalogenase"/>
    <property type="match status" value="1"/>
</dbReference>
<dbReference type="RefSeq" id="WP_090304031.1">
    <property type="nucleotide sequence ID" value="NZ_FNRK01000001.1"/>
</dbReference>
<dbReference type="NCBIfam" id="TIGR01484">
    <property type="entry name" value="HAD-SF-IIB"/>
    <property type="match status" value="1"/>
</dbReference>
<dbReference type="Gene3D" id="3.40.50.1000">
    <property type="entry name" value="HAD superfamily/HAD-like"/>
    <property type="match status" value="1"/>
</dbReference>
<proteinExistence type="predicted"/>
<dbReference type="Gene3D" id="3.30.1240.10">
    <property type="match status" value="1"/>
</dbReference>
<dbReference type="SFLD" id="SFLDG01140">
    <property type="entry name" value="C2.B:_Phosphomannomutase_and_P"/>
    <property type="match status" value="1"/>
</dbReference>
<dbReference type="OrthoDB" id="9781413at2"/>
<organism evidence="1 2">
    <name type="scientific">Eubacterium aggregans</name>
    <dbReference type="NCBI Taxonomy" id="81409"/>
    <lineage>
        <taxon>Bacteria</taxon>
        <taxon>Bacillati</taxon>
        <taxon>Bacillota</taxon>
        <taxon>Clostridia</taxon>
        <taxon>Eubacteriales</taxon>
        <taxon>Eubacteriaceae</taxon>
        <taxon>Eubacterium</taxon>
    </lineage>
</organism>
<evidence type="ECO:0008006" key="3">
    <source>
        <dbReference type="Google" id="ProtNLM"/>
    </source>
</evidence>
<dbReference type="SUPFAM" id="SSF56784">
    <property type="entry name" value="HAD-like"/>
    <property type="match status" value="1"/>
</dbReference>
<dbReference type="GO" id="GO:0005829">
    <property type="term" value="C:cytosol"/>
    <property type="evidence" value="ECO:0007669"/>
    <property type="project" value="TreeGrafter"/>
</dbReference>
<dbReference type="STRING" id="81409.SAMN04515656_10162"/>
<dbReference type="InterPro" id="IPR036412">
    <property type="entry name" value="HAD-like_sf"/>
</dbReference>
<accession>A0A1H3WUR5</accession>
<dbReference type="GO" id="GO:0000287">
    <property type="term" value="F:magnesium ion binding"/>
    <property type="evidence" value="ECO:0007669"/>
    <property type="project" value="TreeGrafter"/>
</dbReference>
<dbReference type="AlphaFoldDB" id="A0A1H3WUR5"/>